<dbReference type="Proteomes" id="UP000242180">
    <property type="component" value="Unassembled WGS sequence"/>
</dbReference>
<dbReference type="GO" id="GO:0051087">
    <property type="term" value="F:protein-folding chaperone binding"/>
    <property type="evidence" value="ECO:0007669"/>
    <property type="project" value="TreeGrafter"/>
</dbReference>
<proteinExistence type="predicted"/>
<feature type="region of interest" description="Disordered" evidence="1">
    <location>
        <begin position="69"/>
        <end position="99"/>
    </location>
</feature>
<accession>A0A1X2H9J7</accession>
<protein>
    <submittedName>
        <fullName evidence="3">DnaJ domain-containing protein</fullName>
    </submittedName>
</protein>
<dbReference type="SMART" id="SM00271">
    <property type="entry name" value="DnaJ"/>
    <property type="match status" value="1"/>
</dbReference>
<dbReference type="PANTHER" id="PTHR43948">
    <property type="entry name" value="DNAJ HOMOLOG SUBFAMILY B"/>
    <property type="match status" value="1"/>
</dbReference>
<feature type="compositionally biased region" description="Basic and acidic residues" evidence="1">
    <location>
        <begin position="69"/>
        <end position="78"/>
    </location>
</feature>
<reference evidence="3 4" key="1">
    <citation type="submission" date="2016-07" db="EMBL/GenBank/DDBJ databases">
        <title>Pervasive Adenine N6-methylation of Active Genes in Fungi.</title>
        <authorList>
            <consortium name="DOE Joint Genome Institute"/>
            <person name="Mondo S.J."/>
            <person name="Dannebaum R.O."/>
            <person name="Kuo R.C."/>
            <person name="Labutti K."/>
            <person name="Haridas S."/>
            <person name="Kuo A."/>
            <person name="Salamov A."/>
            <person name="Ahrendt S.R."/>
            <person name="Lipzen A."/>
            <person name="Sullivan W."/>
            <person name="Andreopoulos W.B."/>
            <person name="Clum A."/>
            <person name="Lindquist E."/>
            <person name="Daum C."/>
            <person name="Ramamoorthy G.K."/>
            <person name="Gryganskyi A."/>
            <person name="Culley D."/>
            <person name="Magnuson J.K."/>
            <person name="James T.Y."/>
            <person name="O'Malley M.A."/>
            <person name="Stajich J.E."/>
            <person name="Spatafora J.W."/>
            <person name="Visel A."/>
            <person name="Grigoriev I.V."/>
        </authorList>
    </citation>
    <scope>NUCLEOTIDE SEQUENCE [LARGE SCALE GENOMIC DNA]</scope>
    <source>
        <strain evidence="3 4">NRRL 2496</strain>
    </source>
</reference>
<evidence type="ECO:0000259" key="2">
    <source>
        <dbReference type="PROSITE" id="PS50076"/>
    </source>
</evidence>
<dbReference type="OMA" id="SVYTAFQ"/>
<gene>
    <name evidence="3" type="ORF">BCR43DRAFT_492796</name>
</gene>
<evidence type="ECO:0000313" key="3">
    <source>
        <dbReference type="EMBL" id="ORY95322.1"/>
    </source>
</evidence>
<keyword evidence="4" id="KW-1185">Reference proteome</keyword>
<dbReference type="SUPFAM" id="SSF46565">
    <property type="entry name" value="Chaperone J-domain"/>
    <property type="match status" value="1"/>
</dbReference>
<dbReference type="OrthoDB" id="442087at2759"/>
<dbReference type="GO" id="GO:0005737">
    <property type="term" value="C:cytoplasm"/>
    <property type="evidence" value="ECO:0007669"/>
    <property type="project" value="TreeGrafter"/>
</dbReference>
<dbReference type="GO" id="GO:0051082">
    <property type="term" value="F:unfolded protein binding"/>
    <property type="evidence" value="ECO:0007669"/>
    <property type="project" value="TreeGrafter"/>
</dbReference>
<evidence type="ECO:0000256" key="1">
    <source>
        <dbReference type="SAM" id="MobiDB-lite"/>
    </source>
</evidence>
<dbReference type="EMBL" id="MCGN01000006">
    <property type="protein sequence ID" value="ORY95322.1"/>
    <property type="molecule type" value="Genomic_DNA"/>
</dbReference>
<dbReference type="STRING" id="13706.A0A1X2H9J7"/>
<dbReference type="CDD" id="cd06257">
    <property type="entry name" value="DnaJ"/>
    <property type="match status" value="1"/>
</dbReference>
<dbReference type="FunCoup" id="A0A1X2H9J7">
    <property type="interactions" value="226"/>
</dbReference>
<dbReference type="Gene3D" id="1.10.287.110">
    <property type="entry name" value="DnaJ domain"/>
    <property type="match status" value="1"/>
</dbReference>
<dbReference type="InterPro" id="IPR036869">
    <property type="entry name" value="J_dom_sf"/>
</dbReference>
<sequence length="155" mass="17575">MKSQLPDYYGILEIPETASQADIREAYKKQALLHHPDRLSDNTPEEERQEATRRFQIIADAYYILGDTHRRETYDQTRRKQQKATPMSDATPGSTPNDANRMFGNVFEELLRPEVEHVKPIWQCLGAGAGALLGFIFANVPGAAVVSLNHFIRCM</sequence>
<dbReference type="InterPro" id="IPR001623">
    <property type="entry name" value="DnaJ_domain"/>
</dbReference>
<dbReference type="PANTHER" id="PTHR43948:SF21">
    <property type="entry name" value="DNAJ DOMAIN-CONTAINING PROTEIN"/>
    <property type="match status" value="1"/>
</dbReference>
<comment type="caution">
    <text evidence="3">The sequence shown here is derived from an EMBL/GenBank/DDBJ whole genome shotgun (WGS) entry which is preliminary data.</text>
</comment>
<name>A0A1X2H9J7_SYNRA</name>
<dbReference type="Pfam" id="PF00226">
    <property type="entry name" value="DnaJ"/>
    <property type="match status" value="1"/>
</dbReference>
<dbReference type="GO" id="GO:0005634">
    <property type="term" value="C:nucleus"/>
    <property type="evidence" value="ECO:0007669"/>
    <property type="project" value="TreeGrafter"/>
</dbReference>
<feature type="domain" description="J" evidence="2">
    <location>
        <begin position="7"/>
        <end position="78"/>
    </location>
</feature>
<dbReference type="GO" id="GO:0044183">
    <property type="term" value="F:protein folding chaperone"/>
    <property type="evidence" value="ECO:0007669"/>
    <property type="project" value="TreeGrafter"/>
</dbReference>
<dbReference type="PRINTS" id="PR00625">
    <property type="entry name" value="JDOMAIN"/>
</dbReference>
<dbReference type="InParanoid" id="A0A1X2H9J7"/>
<organism evidence="3 4">
    <name type="scientific">Syncephalastrum racemosum</name>
    <name type="common">Filamentous fungus</name>
    <dbReference type="NCBI Taxonomy" id="13706"/>
    <lineage>
        <taxon>Eukaryota</taxon>
        <taxon>Fungi</taxon>
        <taxon>Fungi incertae sedis</taxon>
        <taxon>Mucoromycota</taxon>
        <taxon>Mucoromycotina</taxon>
        <taxon>Mucoromycetes</taxon>
        <taxon>Mucorales</taxon>
        <taxon>Syncephalastraceae</taxon>
        <taxon>Syncephalastrum</taxon>
    </lineage>
</organism>
<dbReference type="PROSITE" id="PS50076">
    <property type="entry name" value="DNAJ_2"/>
    <property type="match status" value="1"/>
</dbReference>
<dbReference type="AlphaFoldDB" id="A0A1X2H9J7"/>
<evidence type="ECO:0000313" key="4">
    <source>
        <dbReference type="Proteomes" id="UP000242180"/>
    </source>
</evidence>